<evidence type="ECO:0000313" key="3">
    <source>
        <dbReference type="WBParaSite" id="SCUD_0001478601-mRNA-1"/>
    </source>
</evidence>
<sequence length="40" mass="5138">MLYYLKVLDLNTSMYQKYYLKNIYYFVVVFDFLLEDYKNY</sequence>
<dbReference type="Proteomes" id="UP000279833">
    <property type="component" value="Unassembled WGS sequence"/>
</dbReference>
<reference evidence="1 2" key="2">
    <citation type="submission" date="2018-11" db="EMBL/GenBank/DDBJ databases">
        <authorList>
            <consortium name="Pathogen Informatics"/>
        </authorList>
    </citation>
    <scope>NUCLEOTIDE SEQUENCE [LARGE SCALE GENOMIC DNA]</scope>
    <source>
        <strain evidence="1">Dakar</strain>
        <strain evidence="2">Dakar, Senegal</strain>
    </source>
</reference>
<dbReference type="EMBL" id="UZAK01037016">
    <property type="protein sequence ID" value="VDP57438.1"/>
    <property type="molecule type" value="Genomic_DNA"/>
</dbReference>
<evidence type="ECO:0000313" key="2">
    <source>
        <dbReference type="Proteomes" id="UP000279833"/>
    </source>
</evidence>
<gene>
    <name evidence="1" type="ORF">SCUD_LOCUS14783</name>
</gene>
<organism evidence="3">
    <name type="scientific">Schistosoma curassoni</name>
    <dbReference type="NCBI Taxonomy" id="6186"/>
    <lineage>
        <taxon>Eukaryota</taxon>
        <taxon>Metazoa</taxon>
        <taxon>Spiralia</taxon>
        <taxon>Lophotrochozoa</taxon>
        <taxon>Platyhelminthes</taxon>
        <taxon>Trematoda</taxon>
        <taxon>Digenea</taxon>
        <taxon>Strigeidida</taxon>
        <taxon>Schistosomatoidea</taxon>
        <taxon>Schistosomatidae</taxon>
        <taxon>Schistosoma</taxon>
    </lineage>
</organism>
<dbReference type="AlphaFoldDB" id="A0A183KIC8"/>
<proteinExistence type="predicted"/>
<name>A0A183KIC8_9TREM</name>
<protein>
    <submittedName>
        <fullName evidence="1 3">Uncharacterized protein</fullName>
    </submittedName>
</protein>
<accession>A0A183KIC8</accession>
<reference evidence="3" key="1">
    <citation type="submission" date="2016-06" db="UniProtKB">
        <authorList>
            <consortium name="WormBaseParasite"/>
        </authorList>
    </citation>
    <scope>IDENTIFICATION</scope>
</reference>
<evidence type="ECO:0000313" key="1">
    <source>
        <dbReference type="EMBL" id="VDP57438.1"/>
    </source>
</evidence>
<keyword evidence="2" id="KW-1185">Reference proteome</keyword>
<dbReference type="WBParaSite" id="SCUD_0001478601-mRNA-1">
    <property type="protein sequence ID" value="SCUD_0001478601-mRNA-1"/>
    <property type="gene ID" value="SCUD_0001478601"/>
</dbReference>